<dbReference type="Proteomes" id="UP000030151">
    <property type="component" value="Unassembled WGS sequence"/>
</dbReference>
<protein>
    <submittedName>
        <fullName evidence="2">Uncharacterized protein</fullName>
    </submittedName>
</protein>
<keyword evidence="1" id="KW-0732">Signal</keyword>
<sequence>MHLANLFLLATTAIGAIAQYGEAEYNSIQYDMDSAQYDGAEYDIDDAEFADPVALIGTRGFPVPYEVAKAGECYKLPSPYNRNVNSIDLKTASSCTLYLGFKYTGSGVHAVATVASHAQSVKCSA</sequence>
<dbReference type="EMBL" id="JELW01000002">
    <property type="protein sequence ID" value="EXV05270.1"/>
    <property type="molecule type" value="Genomic_DNA"/>
</dbReference>
<proteinExistence type="predicted"/>
<accession>A0A0A1V5Y6</accession>
<evidence type="ECO:0000313" key="3">
    <source>
        <dbReference type="Proteomes" id="UP000030151"/>
    </source>
</evidence>
<comment type="caution">
    <text evidence="2">The sequence shown here is derived from an EMBL/GenBank/DDBJ whole genome shotgun (WGS) entry which is preliminary data.</text>
</comment>
<feature type="chain" id="PRO_5001981161" evidence="1">
    <location>
        <begin position="24"/>
        <end position="125"/>
    </location>
</feature>
<evidence type="ECO:0000256" key="1">
    <source>
        <dbReference type="SAM" id="SignalP"/>
    </source>
</evidence>
<evidence type="ECO:0000313" key="2">
    <source>
        <dbReference type="EMBL" id="EXV05270.1"/>
    </source>
</evidence>
<feature type="signal peptide" evidence="1">
    <location>
        <begin position="1"/>
        <end position="23"/>
    </location>
</feature>
<gene>
    <name evidence="2" type="ORF">X797_002958</name>
</gene>
<name>A0A0A1V5Y6_9HYPO</name>
<dbReference type="HOGENOM" id="CLU_161506_0_0_1"/>
<organism evidence="2 3">
    <name type="scientific">Metarhizium robertsii</name>
    <dbReference type="NCBI Taxonomy" id="568076"/>
    <lineage>
        <taxon>Eukaryota</taxon>
        <taxon>Fungi</taxon>
        <taxon>Dikarya</taxon>
        <taxon>Ascomycota</taxon>
        <taxon>Pezizomycotina</taxon>
        <taxon>Sordariomycetes</taxon>
        <taxon>Hypocreomycetidae</taxon>
        <taxon>Hypocreales</taxon>
        <taxon>Clavicipitaceae</taxon>
        <taxon>Metarhizium</taxon>
    </lineage>
</organism>
<dbReference type="AlphaFoldDB" id="A0A0A1V5Y6"/>
<reference evidence="2 3" key="1">
    <citation type="submission" date="2014-02" db="EMBL/GenBank/DDBJ databases">
        <title>The genome sequence of the entomopathogenic fungus Metarhizium robertsii ARSEF 2575.</title>
        <authorList>
            <person name="Giuliano Garisto Donzelli B."/>
            <person name="Roe B.A."/>
            <person name="Macmil S.L."/>
            <person name="Krasnoff S.B."/>
            <person name="Gibson D.M."/>
        </authorList>
    </citation>
    <scope>NUCLEOTIDE SEQUENCE [LARGE SCALE GENOMIC DNA]</scope>
    <source>
        <strain evidence="2 3">ARSEF 2575</strain>
    </source>
</reference>